<evidence type="ECO:0000256" key="11">
    <source>
        <dbReference type="ARBA" id="ARBA00023242"/>
    </source>
</evidence>
<sequence length="654" mass="70760">MTTRDACVMFVIDIGACARCATTTTTTTKHDDDDGIKGVGGLVRDAVRAHVMHRTTSAREHAMGLVVYGTSETENAVAEAARRDGGDGDEYAGICARGRCEAPDASRGEEYREWIVRASPARDGGGGDDDGSRDERAGTSKDTTSGLAPPADAAEAVAVACDEMIRKYSPDGVTAAVKKRLANARKDIILITDVAGARTIPSADDDAFVSTLLEGMSAQNIRLRVGILDDANHAGLALLRDITRRLAGEDASNESDVTSAMDLLQELQLKRVRLTAGFRGVLSFGQWCGLNVCMYKLNTEAKPVKANKYSEELADRADESHRTLVDVAYKNVNDLDGELVPVERHVRAFRYGKQHIPVDGETESRLSMKFDKGIKVIGSVALDEVPLWLSTGEPSVMCAQPSTKTTGLSQERVDADAKALSAIARALDDAKLALLVRGAWTENSSVVHIGALTPHLTDTGDFLLYTPLPFKEDYNEYQLPPKPKAQRVPPSDARLDAARDFVNACTIDVNGNHDRLPWQSLNPTLRDTRDLCAARAINAPAPKRKRLDFSIDERAALALATTFQLASSERGAHAGPAPSRLRLDAADEVTAEEVAADVAAEAAVPGERASPADESVWIEVKCEPELELEHEPQHVVRERYPSKPVDLDVFDDME</sequence>
<evidence type="ECO:0000256" key="8">
    <source>
        <dbReference type="ARBA" id="ARBA00023125"/>
    </source>
</evidence>
<evidence type="ECO:0000256" key="12">
    <source>
        <dbReference type="SAM" id="MobiDB-lite"/>
    </source>
</evidence>
<evidence type="ECO:0000256" key="4">
    <source>
        <dbReference type="ARBA" id="ARBA00022763"/>
    </source>
</evidence>
<accession>A0A7S0KNA5</accession>
<keyword evidence="8" id="KW-0238">DNA-binding</keyword>
<dbReference type="GO" id="GO:0016787">
    <property type="term" value="F:hydrolase activity"/>
    <property type="evidence" value="ECO:0007669"/>
    <property type="project" value="UniProtKB-KW"/>
</dbReference>
<keyword evidence="9" id="KW-0233">DNA recombination</keyword>
<evidence type="ECO:0000256" key="7">
    <source>
        <dbReference type="ARBA" id="ARBA00022840"/>
    </source>
</evidence>
<dbReference type="GO" id="GO:0004386">
    <property type="term" value="F:helicase activity"/>
    <property type="evidence" value="ECO:0007669"/>
    <property type="project" value="UniProtKB-KW"/>
</dbReference>
<reference evidence="14" key="1">
    <citation type="submission" date="2021-01" db="EMBL/GenBank/DDBJ databases">
        <authorList>
            <person name="Corre E."/>
            <person name="Pelletier E."/>
            <person name="Niang G."/>
            <person name="Scheremetjew M."/>
            <person name="Finn R."/>
            <person name="Kale V."/>
            <person name="Holt S."/>
            <person name="Cochrane G."/>
            <person name="Meng A."/>
            <person name="Brown T."/>
            <person name="Cohen L."/>
        </authorList>
    </citation>
    <scope>NUCLEOTIDE SEQUENCE</scope>
    <source>
        <strain evidence="14">Clade-D-RCC2572</strain>
    </source>
</reference>
<protein>
    <recommendedName>
        <fullName evidence="13">Ku domain-containing protein</fullName>
    </recommendedName>
</protein>
<dbReference type="Pfam" id="PF02735">
    <property type="entry name" value="Ku"/>
    <property type="match status" value="1"/>
</dbReference>
<dbReference type="GO" id="GO:0005524">
    <property type="term" value="F:ATP binding"/>
    <property type="evidence" value="ECO:0007669"/>
    <property type="project" value="UniProtKB-KW"/>
</dbReference>
<feature type="domain" description="Ku" evidence="13">
    <location>
        <begin position="337"/>
        <end position="485"/>
    </location>
</feature>
<gene>
    <name evidence="14" type="ORF">OMED0929_LOCUS5769</name>
</gene>
<name>A0A7S0KNA5_9CHLO</name>
<evidence type="ECO:0000259" key="13">
    <source>
        <dbReference type="SMART" id="SM00559"/>
    </source>
</evidence>
<dbReference type="InterPro" id="IPR006164">
    <property type="entry name" value="DNA_bd_Ku70/Ku80"/>
</dbReference>
<dbReference type="SUPFAM" id="SSF100939">
    <property type="entry name" value="SPOC domain-like"/>
    <property type="match status" value="1"/>
</dbReference>
<dbReference type="EMBL" id="HBEW01006821">
    <property type="protein sequence ID" value="CAD8586090.1"/>
    <property type="molecule type" value="Transcribed_RNA"/>
</dbReference>
<organism evidence="14">
    <name type="scientific">Ostreococcus mediterraneus</name>
    <dbReference type="NCBI Taxonomy" id="1486918"/>
    <lineage>
        <taxon>Eukaryota</taxon>
        <taxon>Viridiplantae</taxon>
        <taxon>Chlorophyta</taxon>
        <taxon>Mamiellophyceae</taxon>
        <taxon>Mamiellales</taxon>
        <taxon>Bathycoccaceae</taxon>
        <taxon>Ostreococcus</taxon>
    </lineage>
</organism>
<dbReference type="PANTHER" id="PTHR12604">
    <property type="entry name" value="KU AUTOANTIGEN DNA HELICASE"/>
    <property type="match status" value="1"/>
</dbReference>
<comment type="subcellular location">
    <subcellularLocation>
        <location evidence="1">Nucleus</location>
    </subcellularLocation>
</comment>
<evidence type="ECO:0000256" key="1">
    <source>
        <dbReference type="ARBA" id="ARBA00004123"/>
    </source>
</evidence>
<dbReference type="GO" id="GO:0006303">
    <property type="term" value="P:double-strand break repair via nonhomologous end joining"/>
    <property type="evidence" value="ECO:0007669"/>
    <property type="project" value="InterPro"/>
</dbReference>
<dbReference type="Gene3D" id="2.40.290.10">
    <property type="match status" value="1"/>
</dbReference>
<evidence type="ECO:0000256" key="5">
    <source>
        <dbReference type="ARBA" id="ARBA00022801"/>
    </source>
</evidence>
<dbReference type="GO" id="GO:0003684">
    <property type="term" value="F:damaged DNA binding"/>
    <property type="evidence" value="ECO:0007669"/>
    <property type="project" value="InterPro"/>
</dbReference>
<keyword evidence="10" id="KW-0234">DNA repair</keyword>
<evidence type="ECO:0000256" key="10">
    <source>
        <dbReference type="ARBA" id="ARBA00023204"/>
    </source>
</evidence>
<keyword evidence="4" id="KW-0227">DNA damage</keyword>
<evidence type="ECO:0000313" key="14">
    <source>
        <dbReference type="EMBL" id="CAD8586090.1"/>
    </source>
</evidence>
<dbReference type="InterPro" id="IPR024193">
    <property type="entry name" value="Ku80"/>
</dbReference>
<dbReference type="InterPro" id="IPR036465">
    <property type="entry name" value="vWFA_dom_sf"/>
</dbReference>
<dbReference type="GO" id="GO:0042162">
    <property type="term" value="F:telomeric DNA binding"/>
    <property type="evidence" value="ECO:0007669"/>
    <property type="project" value="InterPro"/>
</dbReference>
<dbReference type="GO" id="GO:0000723">
    <property type="term" value="P:telomere maintenance"/>
    <property type="evidence" value="ECO:0007669"/>
    <property type="project" value="InterPro"/>
</dbReference>
<dbReference type="SMART" id="SM00559">
    <property type="entry name" value="Ku78"/>
    <property type="match status" value="1"/>
</dbReference>
<keyword evidence="7" id="KW-0067">ATP-binding</keyword>
<feature type="region of interest" description="Disordered" evidence="12">
    <location>
        <begin position="117"/>
        <end position="151"/>
    </location>
</feature>
<evidence type="ECO:0000256" key="6">
    <source>
        <dbReference type="ARBA" id="ARBA00022806"/>
    </source>
</evidence>
<dbReference type="Gene3D" id="3.40.50.410">
    <property type="entry name" value="von Willebrand factor, type A domain"/>
    <property type="match status" value="1"/>
</dbReference>
<evidence type="ECO:0000256" key="9">
    <source>
        <dbReference type="ARBA" id="ARBA00023172"/>
    </source>
</evidence>
<dbReference type="GO" id="GO:0043564">
    <property type="term" value="C:Ku70:Ku80 complex"/>
    <property type="evidence" value="ECO:0007669"/>
    <property type="project" value="InterPro"/>
</dbReference>
<dbReference type="PANTHER" id="PTHR12604:SF4">
    <property type="entry name" value="X-RAY REPAIR CROSS-COMPLEMENTING PROTEIN 5"/>
    <property type="match status" value="1"/>
</dbReference>
<evidence type="ECO:0000256" key="3">
    <source>
        <dbReference type="ARBA" id="ARBA00022741"/>
    </source>
</evidence>
<dbReference type="GO" id="GO:0003690">
    <property type="term" value="F:double-stranded DNA binding"/>
    <property type="evidence" value="ECO:0007669"/>
    <property type="project" value="TreeGrafter"/>
</dbReference>
<dbReference type="AlphaFoldDB" id="A0A7S0KNA5"/>
<dbReference type="GO" id="GO:0006310">
    <property type="term" value="P:DNA recombination"/>
    <property type="evidence" value="ECO:0007669"/>
    <property type="project" value="UniProtKB-KW"/>
</dbReference>
<dbReference type="CDD" id="cd00873">
    <property type="entry name" value="KU80"/>
    <property type="match status" value="1"/>
</dbReference>
<keyword evidence="5" id="KW-0378">Hydrolase</keyword>
<keyword evidence="11" id="KW-0539">Nucleus</keyword>
<keyword evidence="3" id="KW-0547">Nucleotide-binding</keyword>
<keyword evidence="6" id="KW-0347">Helicase</keyword>
<proteinExistence type="inferred from homology"/>
<comment type="similarity">
    <text evidence="2">Belongs to the ku80 family.</text>
</comment>
<dbReference type="InterPro" id="IPR016194">
    <property type="entry name" value="SPOC-like_C_dom_sf"/>
</dbReference>
<evidence type="ECO:0000256" key="2">
    <source>
        <dbReference type="ARBA" id="ARBA00007726"/>
    </source>
</evidence>